<reference evidence="2 3" key="1">
    <citation type="submission" date="2023-01" db="EMBL/GenBank/DDBJ databases">
        <title>Cultivation and genomic characterization of new, ubiquitous marine nitrite-oxidizing bacteria from the Nitrospirales.</title>
        <authorList>
            <person name="Mueller A.J."/>
            <person name="Daebeler A."/>
            <person name="Herbold C.W."/>
            <person name="Kirkegaard R.H."/>
            <person name="Daims H."/>
        </authorList>
    </citation>
    <scope>NUCLEOTIDE SEQUENCE [LARGE SCALE GENOMIC DNA]</scope>
    <source>
        <strain evidence="2 3">VA</strain>
    </source>
</reference>
<feature type="domain" description="YchJ-like middle NTF2-like" evidence="1">
    <location>
        <begin position="27"/>
        <end position="126"/>
    </location>
</feature>
<organism evidence="2 3">
    <name type="scientific">Candidatus Nitrospira allomarina</name>
    <dbReference type="NCBI Taxonomy" id="3020900"/>
    <lineage>
        <taxon>Bacteria</taxon>
        <taxon>Pseudomonadati</taxon>
        <taxon>Nitrospirota</taxon>
        <taxon>Nitrospiria</taxon>
        <taxon>Nitrospirales</taxon>
        <taxon>Nitrospiraceae</taxon>
        <taxon>Nitrospira</taxon>
    </lineage>
</organism>
<dbReference type="RefSeq" id="WP_312640068.1">
    <property type="nucleotide sequence ID" value="NZ_CP116967.1"/>
</dbReference>
<name>A0AA96G838_9BACT</name>
<dbReference type="Gene3D" id="3.10.450.50">
    <property type="match status" value="1"/>
</dbReference>
<dbReference type="NCBIfam" id="NF002486">
    <property type="entry name" value="PRK01752.1"/>
    <property type="match status" value="1"/>
</dbReference>
<accession>A0AA96G838</accession>
<dbReference type="Pfam" id="PF17775">
    <property type="entry name" value="YchJ_M-like"/>
    <property type="match status" value="1"/>
</dbReference>
<dbReference type="AlphaFoldDB" id="A0AA96G838"/>
<dbReference type="PANTHER" id="PTHR33747">
    <property type="entry name" value="UPF0225 PROTEIN SCO1677"/>
    <property type="match status" value="1"/>
</dbReference>
<dbReference type="Proteomes" id="UP001302719">
    <property type="component" value="Chromosome"/>
</dbReference>
<dbReference type="KEGG" id="nall:PP769_10835"/>
<dbReference type="InterPro" id="IPR032710">
    <property type="entry name" value="NTF2-like_dom_sf"/>
</dbReference>
<evidence type="ECO:0000259" key="1">
    <source>
        <dbReference type="Pfam" id="PF17775"/>
    </source>
</evidence>
<dbReference type="PANTHER" id="PTHR33747:SF1">
    <property type="entry name" value="ADENYLATE CYCLASE-ASSOCIATED CAP C-TERMINAL DOMAIN-CONTAINING PROTEIN"/>
    <property type="match status" value="1"/>
</dbReference>
<keyword evidence="3" id="KW-1185">Reference proteome</keyword>
<dbReference type="SUPFAM" id="SSF54427">
    <property type="entry name" value="NTF2-like"/>
    <property type="match status" value="1"/>
</dbReference>
<dbReference type="SUPFAM" id="SSF103642">
    <property type="entry name" value="Sec-C motif"/>
    <property type="match status" value="1"/>
</dbReference>
<dbReference type="EMBL" id="CP116967">
    <property type="protein sequence ID" value="WNM56477.1"/>
    <property type="molecule type" value="Genomic_DNA"/>
</dbReference>
<dbReference type="InterPro" id="IPR004027">
    <property type="entry name" value="SEC_C_motif"/>
</dbReference>
<sequence>MQCPCQSGKTFKQCCEPLITGVKQAETAEQLMRARYSAYTQVQMDFIEKTHDPKTKHDIDLEANRKWAETTKWTGLEILATKRGGIEDEAGLVEFKATFETEEGPQIHHELSEFRKHKGTWYFTDGKSPGVQTVVRSEAKIGRNDPCPCGSGKKYKKCCGSA</sequence>
<dbReference type="NCBIfam" id="NF002449">
    <property type="entry name" value="PRK01617.1"/>
    <property type="match status" value="1"/>
</dbReference>
<dbReference type="InterPro" id="IPR048469">
    <property type="entry name" value="YchJ-like_M"/>
</dbReference>
<proteinExistence type="predicted"/>
<gene>
    <name evidence="2" type="ORF">PP769_10835</name>
</gene>
<evidence type="ECO:0000313" key="3">
    <source>
        <dbReference type="Proteomes" id="UP001302719"/>
    </source>
</evidence>
<dbReference type="Pfam" id="PF02810">
    <property type="entry name" value="SEC-C"/>
    <property type="match status" value="2"/>
</dbReference>
<protein>
    <submittedName>
        <fullName evidence="2">YchJ family protein</fullName>
    </submittedName>
</protein>
<evidence type="ECO:0000313" key="2">
    <source>
        <dbReference type="EMBL" id="WNM56477.1"/>
    </source>
</evidence>